<dbReference type="Gene3D" id="3.40.630.30">
    <property type="match status" value="1"/>
</dbReference>
<name>A0ABP1EC55_9APHY</name>
<dbReference type="EMBL" id="OZ037952">
    <property type="protein sequence ID" value="CAL1717247.1"/>
    <property type="molecule type" value="Genomic_DNA"/>
</dbReference>
<evidence type="ECO:0000313" key="3">
    <source>
        <dbReference type="Proteomes" id="UP001497453"/>
    </source>
</evidence>
<keyword evidence="3" id="KW-1185">Reference proteome</keyword>
<dbReference type="InterPro" id="IPR000182">
    <property type="entry name" value="GNAT_dom"/>
</dbReference>
<feature type="domain" description="N-acetyltransferase" evidence="1">
    <location>
        <begin position="143"/>
        <end position="219"/>
    </location>
</feature>
<sequence length="221" mass="24824">MVLKLSNIEIRLLKTPTPGELDELAEMLMFRSDALTVATCAGDRSLMPEYHRAIMAACAVGGDLFVAIHHQDGHKKIIGCVAFFGPGAEFMSSNEQREQGFADFLKKLPSNWFLESFLPQYAVLSHRVMDPKVKRDAWNVNQLAVHPTYQHMGVASALMAAGEVLARTDVRLRPMILECREETVPMYEHLGYRLLGEEAMEFAPPVGEIQVCMMQKDLNTR</sequence>
<gene>
    <name evidence="2" type="ORF">GFSPODELE1_LOCUS11130</name>
</gene>
<dbReference type="PANTHER" id="PTHR42791">
    <property type="entry name" value="GNAT FAMILY ACETYLTRANSFERASE"/>
    <property type="match status" value="1"/>
</dbReference>
<reference evidence="3" key="1">
    <citation type="submission" date="2024-04" db="EMBL/GenBank/DDBJ databases">
        <authorList>
            <person name="Shaw F."/>
            <person name="Minotto A."/>
        </authorList>
    </citation>
    <scope>NUCLEOTIDE SEQUENCE [LARGE SCALE GENOMIC DNA]</scope>
</reference>
<dbReference type="InterPro" id="IPR052523">
    <property type="entry name" value="Trichothecene_AcTrans"/>
</dbReference>
<proteinExistence type="predicted"/>
<dbReference type="PROSITE" id="PS51186">
    <property type="entry name" value="GNAT"/>
    <property type="match status" value="1"/>
</dbReference>
<organism evidence="2 3">
    <name type="scientific">Somion occarium</name>
    <dbReference type="NCBI Taxonomy" id="3059160"/>
    <lineage>
        <taxon>Eukaryota</taxon>
        <taxon>Fungi</taxon>
        <taxon>Dikarya</taxon>
        <taxon>Basidiomycota</taxon>
        <taxon>Agaricomycotina</taxon>
        <taxon>Agaricomycetes</taxon>
        <taxon>Polyporales</taxon>
        <taxon>Cerrenaceae</taxon>
        <taxon>Somion</taxon>
    </lineage>
</organism>
<accession>A0ABP1EC55</accession>
<dbReference type="CDD" id="cd04301">
    <property type="entry name" value="NAT_SF"/>
    <property type="match status" value="1"/>
</dbReference>
<evidence type="ECO:0000313" key="2">
    <source>
        <dbReference type="EMBL" id="CAL1717247.1"/>
    </source>
</evidence>
<dbReference type="PANTHER" id="PTHR42791:SF1">
    <property type="entry name" value="N-ACETYLTRANSFERASE DOMAIN-CONTAINING PROTEIN"/>
    <property type="match status" value="1"/>
</dbReference>
<dbReference type="Proteomes" id="UP001497453">
    <property type="component" value="Chromosome 9"/>
</dbReference>
<dbReference type="Pfam" id="PF13508">
    <property type="entry name" value="Acetyltransf_7"/>
    <property type="match status" value="1"/>
</dbReference>
<evidence type="ECO:0000259" key="1">
    <source>
        <dbReference type="PROSITE" id="PS51186"/>
    </source>
</evidence>
<dbReference type="SUPFAM" id="SSF55729">
    <property type="entry name" value="Acyl-CoA N-acyltransferases (Nat)"/>
    <property type="match status" value="1"/>
</dbReference>
<protein>
    <recommendedName>
        <fullName evidence="1">N-acetyltransferase domain-containing protein</fullName>
    </recommendedName>
</protein>
<dbReference type="InterPro" id="IPR016181">
    <property type="entry name" value="Acyl_CoA_acyltransferase"/>
</dbReference>